<proteinExistence type="inferred from homology"/>
<comment type="catalytic activity">
    <reaction evidence="3">
        <text>cytidine + phosphate = cytosine + alpha-D-ribose 1-phosphate</text>
        <dbReference type="Rhea" id="RHEA:52540"/>
        <dbReference type="ChEBI" id="CHEBI:16040"/>
        <dbReference type="ChEBI" id="CHEBI:17562"/>
        <dbReference type="ChEBI" id="CHEBI:43474"/>
        <dbReference type="ChEBI" id="CHEBI:57720"/>
        <dbReference type="EC" id="2.4.2.2"/>
    </reaction>
</comment>
<evidence type="ECO:0000256" key="1">
    <source>
        <dbReference type="ARBA" id="ARBA00022676"/>
    </source>
</evidence>
<name>A0ABX1QAL4_9RHOO</name>
<evidence type="ECO:0000313" key="5">
    <source>
        <dbReference type="Proteomes" id="UP000648984"/>
    </source>
</evidence>
<evidence type="ECO:0000313" key="4">
    <source>
        <dbReference type="EMBL" id="NMG74517.1"/>
    </source>
</evidence>
<evidence type="ECO:0000256" key="3">
    <source>
        <dbReference type="HAMAP-Rule" id="MF_01537"/>
    </source>
</evidence>
<dbReference type="CDD" id="cd20296">
    <property type="entry name" value="cupin_PpnP-like"/>
    <property type="match status" value="1"/>
</dbReference>
<gene>
    <name evidence="3" type="primary">ppnP</name>
    <name evidence="4" type="ORF">GPA25_07060</name>
</gene>
<dbReference type="InterPro" id="IPR014710">
    <property type="entry name" value="RmlC-like_jellyroll"/>
</dbReference>
<sequence>MSITEKFDGVAVTTKANVYFDGKCISHAITLADGTRKSVGVILPATLTFNTGAPEIMEGVAGSCRVRLKGPNGEMGEWKTWGVGESFNVPGNSSFDIEVAGEPYHYVCHFG</sequence>
<comment type="catalytic activity">
    <reaction evidence="3">
        <text>adenosine + phosphate = alpha-D-ribose 1-phosphate + adenine</text>
        <dbReference type="Rhea" id="RHEA:27642"/>
        <dbReference type="ChEBI" id="CHEBI:16335"/>
        <dbReference type="ChEBI" id="CHEBI:16708"/>
        <dbReference type="ChEBI" id="CHEBI:43474"/>
        <dbReference type="ChEBI" id="CHEBI:57720"/>
        <dbReference type="EC" id="2.4.2.1"/>
    </reaction>
</comment>
<comment type="catalytic activity">
    <reaction evidence="3">
        <text>xanthosine + phosphate = alpha-D-ribose 1-phosphate + xanthine</text>
        <dbReference type="Rhea" id="RHEA:27638"/>
        <dbReference type="ChEBI" id="CHEBI:17712"/>
        <dbReference type="ChEBI" id="CHEBI:18107"/>
        <dbReference type="ChEBI" id="CHEBI:43474"/>
        <dbReference type="ChEBI" id="CHEBI:57720"/>
        <dbReference type="EC" id="2.4.2.1"/>
    </reaction>
</comment>
<protein>
    <recommendedName>
        <fullName evidence="3">Pyrimidine/purine nucleoside phosphorylase</fullName>
        <ecNumber evidence="3">2.4.2.1</ecNumber>
        <ecNumber evidence="3">2.4.2.2</ecNumber>
    </recommendedName>
    <alternativeName>
        <fullName evidence="3">Adenosine phosphorylase</fullName>
    </alternativeName>
    <alternativeName>
        <fullName evidence="3">Cytidine phosphorylase</fullName>
    </alternativeName>
    <alternativeName>
        <fullName evidence="3">Guanosine phosphorylase</fullName>
    </alternativeName>
    <alternativeName>
        <fullName evidence="3">Inosine phosphorylase</fullName>
    </alternativeName>
    <alternativeName>
        <fullName evidence="3">Thymidine phosphorylase</fullName>
    </alternativeName>
    <alternativeName>
        <fullName evidence="3">Uridine phosphorylase</fullName>
    </alternativeName>
    <alternativeName>
        <fullName evidence="3">Xanthosine phosphorylase</fullName>
    </alternativeName>
</protein>
<comment type="catalytic activity">
    <reaction evidence="3">
        <text>guanosine + phosphate = alpha-D-ribose 1-phosphate + guanine</text>
        <dbReference type="Rhea" id="RHEA:13233"/>
        <dbReference type="ChEBI" id="CHEBI:16235"/>
        <dbReference type="ChEBI" id="CHEBI:16750"/>
        <dbReference type="ChEBI" id="CHEBI:43474"/>
        <dbReference type="ChEBI" id="CHEBI:57720"/>
        <dbReference type="EC" id="2.4.2.1"/>
    </reaction>
</comment>
<comment type="catalytic activity">
    <reaction evidence="3">
        <text>uridine + phosphate = alpha-D-ribose 1-phosphate + uracil</text>
        <dbReference type="Rhea" id="RHEA:24388"/>
        <dbReference type="ChEBI" id="CHEBI:16704"/>
        <dbReference type="ChEBI" id="CHEBI:17568"/>
        <dbReference type="ChEBI" id="CHEBI:43474"/>
        <dbReference type="ChEBI" id="CHEBI:57720"/>
        <dbReference type="EC" id="2.4.2.2"/>
    </reaction>
</comment>
<comment type="catalytic activity">
    <reaction evidence="3">
        <text>thymidine + phosphate = 2-deoxy-alpha-D-ribose 1-phosphate + thymine</text>
        <dbReference type="Rhea" id="RHEA:16037"/>
        <dbReference type="ChEBI" id="CHEBI:17748"/>
        <dbReference type="ChEBI" id="CHEBI:17821"/>
        <dbReference type="ChEBI" id="CHEBI:43474"/>
        <dbReference type="ChEBI" id="CHEBI:57259"/>
        <dbReference type="EC" id="2.4.2.2"/>
    </reaction>
</comment>
<dbReference type="InterPro" id="IPR011051">
    <property type="entry name" value="RmlC_Cupin_sf"/>
</dbReference>
<dbReference type="InterPro" id="IPR009664">
    <property type="entry name" value="Ppnp"/>
</dbReference>
<accession>A0ABX1QAL4</accession>
<dbReference type="Proteomes" id="UP000648984">
    <property type="component" value="Unassembled WGS sequence"/>
</dbReference>
<dbReference type="EMBL" id="WTVQ01000008">
    <property type="protein sequence ID" value="NMG74517.1"/>
    <property type="molecule type" value="Genomic_DNA"/>
</dbReference>
<evidence type="ECO:0000256" key="2">
    <source>
        <dbReference type="ARBA" id="ARBA00022679"/>
    </source>
</evidence>
<dbReference type="EC" id="2.4.2.1" evidence="3"/>
<comment type="catalytic activity">
    <reaction evidence="3">
        <text>inosine + phosphate = alpha-D-ribose 1-phosphate + hypoxanthine</text>
        <dbReference type="Rhea" id="RHEA:27646"/>
        <dbReference type="ChEBI" id="CHEBI:17368"/>
        <dbReference type="ChEBI" id="CHEBI:17596"/>
        <dbReference type="ChEBI" id="CHEBI:43474"/>
        <dbReference type="ChEBI" id="CHEBI:57720"/>
        <dbReference type="EC" id="2.4.2.1"/>
    </reaction>
</comment>
<dbReference type="EC" id="2.4.2.2" evidence="3"/>
<dbReference type="HAMAP" id="MF_01537">
    <property type="entry name" value="Nucleos_phosphorylase_PpnP"/>
    <property type="match status" value="1"/>
</dbReference>
<keyword evidence="5" id="KW-1185">Reference proteome</keyword>
<comment type="catalytic activity">
    <reaction evidence="3">
        <text>a purine D-ribonucleoside + phosphate = a purine nucleobase + alpha-D-ribose 1-phosphate</text>
        <dbReference type="Rhea" id="RHEA:19805"/>
        <dbReference type="ChEBI" id="CHEBI:26386"/>
        <dbReference type="ChEBI" id="CHEBI:43474"/>
        <dbReference type="ChEBI" id="CHEBI:57720"/>
        <dbReference type="ChEBI" id="CHEBI:142355"/>
        <dbReference type="EC" id="2.4.2.1"/>
    </reaction>
</comment>
<comment type="similarity">
    <text evidence="3">Belongs to the nucleoside phosphorylase PpnP family.</text>
</comment>
<keyword evidence="2 3" id="KW-0808">Transferase</keyword>
<dbReference type="PANTHER" id="PTHR36540:SF1">
    <property type="entry name" value="PYRIMIDINE_PURINE NUCLEOSIDE PHOSPHORYLASE"/>
    <property type="match status" value="1"/>
</dbReference>
<dbReference type="RefSeq" id="WP_169259658.1">
    <property type="nucleotide sequence ID" value="NZ_WTVQ01000008.1"/>
</dbReference>
<comment type="caution">
    <text evidence="4">The sequence shown here is derived from an EMBL/GenBank/DDBJ whole genome shotgun (WGS) entry which is preliminary data.</text>
</comment>
<dbReference type="Gene3D" id="2.60.120.10">
    <property type="entry name" value="Jelly Rolls"/>
    <property type="match status" value="1"/>
</dbReference>
<reference evidence="4 5" key="1">
    <citation type="submission" date="2019-12" db="EMBL/GenBank/DDBJ databases">
        <title>Comparative genomics gives insights into the taxonomy of the Azoarcus-Aromatoleum group and reveals separate origins of nif in the plant-associated Azoarcus and non-plant-associated Aromatoleum sub-groups.</title>
        <authorList>
            <person name="Lafos M."/>
            <person name="Maluk M."/>
            <person name="Batista M."/>
            <person name="Junghare M."/>
            <person name="Carmona M."/>
            <person name="Faoro H."/>
            <person name="Cruz L.M."/>
            <person name="Battistoni F."/>
            <person name="De Souza E."/>
            <person name="Pedrosa F."/>
            <person name="Chen W.-M."/>
            <person name="Poole P.S."/>
            <person name="Dixon R.A."/>
            <person name="James E.K."/>
        </authorList>
    </citation>
    <scope>NUCLEOTIDE SEQUENCE [LARGE SCALE GENOMIC DNA]</scope>
    <source>
        <strain evidence="4 5">22Lin</strain>
    </source>
</reference>
<organism evidence="4 5">
    <name type="scientific">Aromatoleum diolicum</name>
    <dbReference type="NCBI Taxonomy" id="75796"/>
    <lineage>
        <taxon>Bacteria</taxon>
        <taxon>Pseudomonadati</taxon>
        <taxon>Pseudomonadota</taxon>
        <taxon>Betaproteobacteria</taxon>
        <taxon>Rhodocyclales</taxon>
        <taxon>Rhodocyclaceae</taxon>
        <taxon>Aromatoleum</taxon>
    </lineage>
</organism>
<dbReference type="PANTHER" id="PTHR36540">
    <property type="entry name" value="PYRIMIDINE/PURINE NUCLEOSIDE PHOSPHORYLASE"/>
    <property type="match status" value="1"/>
</dbReference>
<dbReference type="Pfam" id="PF06865">
    <property type="entry name" value="Ppnp"/>
    <property type="match status" value="1"/>
</dbReference>
<keyword evidence="1 3" id="KW-0328">Glycosyltransferase</keyword>
<dbReference type="SUPFAM" id="SSF51182">
    <property type="entry name" value="RmlC-like cupins"/>
    <property type="match status" value="1"/>
</dbReference>
<comment type="function">
    <text evidence="3">Catalyzes the phosphorolysis of diverse nucleosides, yielding D-ribose 1-phosphate and the respective free bases. Can use uridine, adenosine, guanosine, cytidine, thymidine, inosine and xanthosine as substrates. Also catalyzes the reverse reactions.</text>
</comment>